<dbReference type="RefSeq" id="WP_165701238.1">
    <property type="nucleotide sequence ID" value="NZ_CP036319.1"/>
</dbReference>
<evidence type="ECO:0000259" key="3">
    <source>
        <dbReference type="PROSITE" id="PS50110"/>
    </source>
</evidence>
<feature type="modified residue" description="4-aspartylphosphate" evidence="2">
    <location>
        <position position="65"/>
    </location>
</feature>
<dbReference type="Gene3D" id="3.40.50.2300">
    <property type="match status" value="1"/>
</dbReference>
<accession>A0A5C5Y2Q6</accession>
<keyword evidence="1 2" id="KW-0597">Phosphoprotein</keyword>
<sequence>MLSTPQNSARQPNGPVAVVVDDNRVTRRLIRTLLHRLGIRSVTAPDGQAGLQTVQRIQPDLIVTDLEMPNMTGEQLVQAVRCNVDPRIANLPIVVCSSCSETFVASAISNLRADAFVPKPIGNDDFRTAVHQVMHQGDGTA</sequence>
<dbReference type="PANTHER" id="PTHR44591">
    <property type="entry name" value="STRESS RESPONSE REGULATOR PROTEIN 1"/>
    <property type="match status" value="1"/>
</dbReference>
<organism evidence="4 5">
    <name type="scientific">Crateriforma conspicua</name>
    <dbReference type="NCBI Taxonomy" id="2527996"/>
    <lineage>
        <taxon>Bacteria</taxon>
        <taxon>Pseudomonadati</taxon>
        <taxon>Planctomycetota</taxon>
        <taxon>Planctomycetia</taxon>
        <taxon>Planctomycetales</taxon>
        <taxon>Planctomycetaceae</taxon>
        <taxon>Crateriforma</taxon>
    </lineage>
</organism>
<evidence type="ECO:0000313" key="5">
    <source>
        <dbReference type="Proteomes" id="UP000317238"/>
    </source>
</evidence>
<keyword evidence="5" id="KW-1185">Reference proteome</keyword>
<dbReference type="Pfam" id="PF00072">
    <property type="entry name" value="Response_reg"/>
    <property type="match status" value="1"/>
</dbReference>
<proteinExistence type="predicted"/>
<dbReference type="InterPro" id="IPR011006">
    <property type="entry name" value="CheY-like_superfamily"/>
</dbReference>
<dbReference type="EMBL" id="SJPL01000001">
    <property type="protein sequence ID" value="TWT68963.1"/>
    <property type="molecule type" value="Genomic_DNA"/>
</dbReference>
<dbReference type="InterPro" id="IPR001789">
    <property type="entry name" value="Sig_transdc_resp-reg_receiver"/>
</dbReference>
<name>A0A5C5Y2Q6_9PLAN</name>
<dbReference type="PANTHER" id="PTHR44591:SF3">
    <property type="entry name" value="RESPONSE REGULATORY DOMAIN-CONTAINING PROTEIN"/>
    <property type="match status" value="1"/>
</dbReference>
<evidence type="ECO:0000256" key="2">
    <source>
        <dbReference type="PROSITE-ProRule" id="PRU00169"/>
    </source>
</evidence>
<gene>
    <name evidence="4" type="primary">cheY_2</name>
    <name evidence="4" type="ORF">Pan14r_12470</name>
</gene>
<dbReference type="AlphaFoldDB" id="A0A5C5Y2Q6"/>
<protein>
    <submittedName>
        <fullName evidence="4">Chemotaxis protein CheY</fullName>
    </submittedName>
</protein>
<dbReference type="GO" id="GO:0000160">
    <property type="term" value="P:phosphorelay signal transduction system"/>
    <property type="evidence" value="ECO:0007669"/>
    <property type="project" value="InterPro"/>
</dbReference>
<dbReference type="CDD" id="cd00156">
    <property type="entry name" value="REC"/>
    <property type="match status" value="1"/>
</dbReference>
<dbReference type="Proteomes" id="UP000317238">
    <property type="component" value="Unassembled WGS sequence"/>
</dbReference>
<feature type="domain" description="Response regulatory" evidence="3">
    <location>
        <begin position="16"/>
        <end position="134"/>
    </location>
</feature>
<reference evidence="4 5" key="1">
    <citation type="submission" date="2019-02" db="EMBL/GenBank/DDBJ databases">
        <title>Deep-cultivation of Planctomycetes and their phenomic and genomic characterization uncovers novel biology.</title>
        <authorList>
            <person name="Wiegand S."/>
            <person name="Jogler M."/>
            <person name="Boedeker C."/>
            <person name="Pinto D."/>
            <person name="Vollmers J."/>
            <person name="Rivas-Marin E."/>
            <person name="Kohn T."/>
            <person name="Peeters S.H."/>
            <person name="Heuer A."/>
            <person name="Rast P."/>
            <person name="Oberbeckmann S."/>
            <person name="Bunk B."/>
            <person name="Jeske O."/>
            <person name="Meyerdierks A."/>
            <person name="Storesund J.E."/>
            <person name="Kallscheuer N."/>
            <person name="Luecker S."/>
            <person name="Lage O.M."/>
            <person name="Pohl T."/>
            <person name="Merkel B.J."/>
            <person name="Hornburger P."/>
            <person name="Mueller R.-W."/>
            <person name="Bruemmer F."/>
            <person name="Labrenz M."/>
            <person name="Spormann A.M."/>
            <person name="Op Den Camp H."/>
            <person name="Overmann J."/>
            <person name="Amann R."/>
            <person name="Jetten M.S.M."/>
            <person name="Mascher T."/>
            <person name="Medema M.H."/>
            <person name="Devos D.P."/>
            <person name="Kaster A.-K."/>
            <person name="Ovreas L."/>
            <person name="Rohde M."/>
            <person name="Galperin M.Y."/>
            <person name="Jogler C."/>
        </authorList>
    </citation>
    <scope>NUCLEOTIDE SEQUENCE [LARGE SCALE GENOMIC DNA]</scope>
    <source>
        <strain evidence="4 5">Pan14r</strain>
    </source>
</reference>
<evidence type="ECO:0000256" key="1">
    <source>
        <dbReference type="ARBA" id="ARBA00022553"/>
    </source>
</evidence>
<comment type="caution">
    <text evidence="4">The sequence shown here is derived from an EMBL/GenBank/DDBJ whole genome shotgun (WGS) entry which is preliminary data.</text>
</comment>
<dbReference type="SMART" id="SM00448">
    <property type="entry name" value="REC"/>
    <property type="match status" value="1"/>
</dbReference>
<dbReference type="SUPFAM" id="SSF52172">
    <property type="entry name" value="CheY-like"/>
    <property type="match status" value="1"/>
</dbReference>
<evidence type="ECO:0000313" key="4">
    <source>
        <dbReference type="EMBL" id="TWT68963.1"/>
    </source>
</evidence>
<dbReference type="InterPro" id="IPR050595">
    <property type="entry name" value="Bact_response_regulator"/>
</dbReference>
<dbReference type="PROSITE" id="PS50110">
    <property type="entry name" value="RESPONSE_REGULATORY"/>
    <property type="match status" value="1"/>
</dbReference>